<dbReference type="EMBL" id="CP159925">
    <property type="protein sequence ID" value="XCO73417.1"/>
    <property type="molecule type" value="Genomic_DNA"/>
</dbReference>
<organism evidence="1">
    <name type="scientific">Lysobacter firmicutimachus</name>
    <dbReference type="NCBI Taxonomy" id="1792846"/>
    <lineage>
        <taxon>Bacteria</taxon>
        <taxon>Pseudomonadati</taxon>
        <taxon>Pseudomonadota</taxon>
        <taxon>Gammaproteobacteria</taxon>
        <taxon>Lysobacterales</taxon>
        <taxon>Lysobacteraceae</taxon>
        <taxon>Lysobacter</taxon>
    </lineage>
</organism>
<reference evidence="1" key="1">
    <citation type="submission" date="2024-06" db="EMBL/GenBank/DDBJ databases">
        <authorList>
            <person name="Li S."/>
        </authorList>
    </citation>
    <scope>NUCLEOTIDE SEQUENCE</scope>
    <source>
        <strain evidence="1">SR10</strain>
    </source>
</reference>
<name>A0AAU8MQ62_9GAMM</name>
<dbReference type="AlphaFoldDB" id="A0AAU8MQ62"/>
<accession>A0AAU8MQ62</accession>
<protein>
    <submittedName>
        <fullName evidence="1">Uncharacterized protein</fullName>
    </submittedName>
</protein>
<proteinExistence type="predicted"/>
<gene>
    <name evidence="1" type="ORF">ABU614_13530</name>
</gene>
<evidence type="ECO:0000313" key="1">
    <source>
        <dbReference type="EMBL" id="XCO73417.1"/>
    </source>
</evidence>
<dbReference type="RefSeq" id="WP_363796411.1">
    <property type="nucleotide sequence ID" value="NZ_CP159925.1"/>
</dbReference>
<sequence length="155" mass="17051">MSISDNYPAGVDLVWAARDKYGRLAALVTAGEGPVPKEIIGDDGLPDCDLEAEILRLPVASKALLHVQVPRPDDFIAMAERGFFVYDWRDVNRTATEASNCYELVASPTQAVSWSFLDVSLSRLGAVQLVEYDFSNAKKLCLKSIRGFVVLDVEE</sequence>